<organism evidence="4 5">
    <name type="scientific">Niabella pedocola</name>
    <dbReference type="NCBI Taxonomy" id="1752077"/>
    <lineage>
        <taxon>Bacteria</taxon>
        <taxon>Pseudomonadati</taxon>
        <taxon>Bacteroidota</taxon>
        <taxon>Chitinophagia</taxon>
        <taxon>Chitinophagales</taxon>
        <taxon>Chitinophagaceae</taxon>
        <taxon>Niabella</taxon>
    </lineage>
</organism>
<dbReference type="Gene3D" id="3.40.50.1820">
    <property type="entry name" value="alpha/beta hydrolase"/>
    <property type="match status" value="1"/>
</dbReference>
<feature type="domain" description="Serine aminopeptidase S33" evidence="3">
    <location>
        <begin position="65"/>
        <end position="294"/>
    </location>
</feature>
<dbReference type="Proteomes" id="UP001199816">
    <property type="component" value="Unassembled WGS sequence"/>
</dbReference>
<evidence type="ECO:0000313" key="4">
    <source>
        <dbReference type="EMBL" id="MCD2424819.1"/>
    </source>
</evidence>
<keyword evidence="2" id="KW-0732">Signal</keyword>
<dbReference type="EMBL" id="JAJNEC010000005">
    <property type="protein sequence ID" value="MCD2424819.1"/>
    <property type="molecule type" value="Genomic_DNA"/>
</dbReference>
<feature type="chain" id="PRO_5047253084" evidence="2">
    <location>
        <begin position="21"/>
        <end position="337"/>
    </location>
</feature>
<proteinExistence type="predicted"/>
<feature type="signal peptide" evidence="2">
    <location>
        <begin position="1"/>
        <end position="20"/>
    </location>
</feature>
<keyword evidence="5" id="KW-1185">Reference proteome</keyword>
<dbReference type="PROSITE" id="PS51257">
    <property type="entry name" value="PROKAR_LIPOPROTEIN"/>
    <property type="match status" value="1"/>
</dbReference>
<dbReference type="SUPFAM" id="SSF53474">
    <property type="entry name" value="alpha/beta-Hydrolases"/>
    <property type="match status" value="1"/>
</dbReference>
<dbReference type="InterPro" id="IPR050266">
    <property type="entry name" value="AB_hydrolase_sf"/>
</dbReference>
<dbReference type="PRINTS" id="PR00793">
    <property type="entry name" value="PROAMNOPTASE"/>
</dbReference>
<evidence type="ECO:0000256" key="1">
    <source>
        <dbReference type="ARBA" id="ARBA00022801"/>
    </source>
</evidence>
<evidence type="ECO:0000259" key="3">
    <source>
        <dbReference type="Pfam" id="PF12146"/>
    </source>
</evidence>
<dbReference type="Pfam" id="PF12146">
    <property type="entry name" value="Hydrolase_4"/>
    <property type="match status" value="1"/>
</dbReference>
<protein>
    <submittedName>
        <fullName evidence="4">Alpha/beta hydrolase</fullName>
    </submittedName>
</protein>
<evidence type="ECO:0000256" key="2">
    <source>
        <dbReference type="SAM" id="SignalP"/>
    </source>
</evidence>
<reference evidence="4 5" key="1">
    <citation type="submission" date="2021-11" db="EMBL/GenBank/DDBJ databases">
        <title>Genomic of Niabella pedocola.</title>
        <authorList>
            <person name="Wu T."/>
        </authorList>
    </citation>
    <scope>NUCLEOTIDE SEQUENCE [LARGE SCALE GENOMIC DNA]</scope>
    <source>
        <strain evidence="4 5">JCM 31011</strain>
    </source>
</reference>
<evidence type="ECO:0000313" key="5">
    <source>
        <dbReference type="Proteomes" id="UP001199816"/>
    </source>
</evidence>
<dbReference type="InterPro" id="IPR002410">
    <property type="entry name" value="Peptidase_S33"/>
</dbReference>
<dbReference type="InterPro" id="IPR029058">
    <property type="entry name" value="AB_hydrolase_fold"/>
</dbReference>
<comment type="caution">
    <text evidence="4">The sequence shown here is derived from an EMBL/GenBank/DDBJ whole genome shotgun (WGS) entry which is preliminary data.</text>
</comment>
<dbReference type="GO" id="GO:0016787">
    <property type="term" value="F:hydrolase activity"/>
    <property type="evidence" value="ECO:0007669"/>
    <property type="project" value="UniProtKB-KW"/>
</dbReference>
<accession>A0ABS8PVG8</accession>
<dbReference type="PANTHER" id="PTHR43798">
    <property type="entry name" value="MONOACYLGLYCEROL LIPASE"/>
    <property type="match status" value="1"/>
</dbReference>
<gene>
    <name evidence="4" type="ORF">LQ567_18700</name>
</gene>
<dbReference type="RefSeq" id="WP_231007072.1">
    <property type="nucleotide sequence ID" value="NZ_JAJNEC010000005.1"/>
</dbReference>
<name>A0ABS8PVG8_9BACT</name>
<dbReference type="InterPro" id="IPR022742">
    <property type="entry name" value="Hydrolase_4"/>
</dbReference>
<sequence length="337" mass="37411">MIFKSNVSALLFVLFLVACSTKDRTLTGAGNLVAKTADQDPGLPSIKVNNYILHSEAYGPFGATMIVALHGGPGADYRYLLPCKDLAANGYRVVFYDQRGSGLSQRLPKKAYTELGEKAIDQMYEELKSVIEHYRTRPDQQVVLLGHSWGAMLASGFTGKYPGLVRGLILCEPGGLKWKDVTDYVKKSRSMKLWSEVLNDASYIDQFISGKEDQHEILDYKMSMLSSKNDITGEGSFDPAISWRDGAVIMDALFEVGEHNKSDFSAGLEQFKKPVLFFFSEKNKAYPESWAQKITAVYPSVNRVKVPGVGHDGIITNPEAWTKTTLPQILAYLNTLQ</sequence>
<keyword evidence="1 4" id="KW-0378">Hydrolase</keyword>